<dbReference type="InterPro" id="IPR006626">
    <property type="entry name" value="PbH1"/>
</dbReference>
<proteinExistence type="predicted"/>
<protein>
    <recommendedName>
        <fullName evidence="2">Right handed beta helix domain-containing protein</fullName>
    </recommendedName>
</protein>
<dbReference type="SMART" id="SM00710">
    <property type="entry name" value="PbH1"/>
    <property type="match status" value="5"/>
</dbReference>
<comment type="caution">
    <text evidence="1">The sequence shown here is derived from an EMBL/GenBank/DDBJ whole genome shotgun (WGS) entry which is preliminary data.</text>
</comment>
<dbReference type="SUPFAM" id="SSF51126">
    <property type="entry name" value="Pectin lyase-like"/>
    <property type="match status" value="1"/>
</dbReference>
<dbReference type="EMBL" id="BARU01006457">
    <property type="protein sequence ID" value="GAH47302.1"/>
    <property type="molecule type" value="Genomic_DNA"/>
</dbReference>
<name>X1FQN3_9ZZZZ</name>
<dbReference type="Gene3D" id="2.160.20.10">
    <property type="entry name" value="Single-stranded right-handed beta-helix, Pectin lyase-like"/>
    <property type="match status" value="1"/>
</dbReference>
<evidence type="ECO:0008006" key="2">
    <source>
        <dbReference type="Google" id="ProtNLM"/>
    </source>
</evidence>
<accession>X1FQN3</accession>
<dbReference type="AlphaFoldDB" id="X1FQN3"/>
<reference evidence="1" key="1">
    <citation type="journal article" date="2014" name="Front. Microbiol.">
        <title>High frequency of phylogenetically diverse reductive dehalogenase-homologous genes in deep subseafloor sedimentary metagenomes.</title>
        <authorList>
            <person name="Kawai M."/>
            <person name="Futagami T."/>
            <person name="Toyoda A."/>
            <person name="Takaki Y."/>
            <person name="Nishi S."/>
            <person name="Hori S."/>
            <person name="Arai W."/>
            <person name="Tsubouchi T."/>
            <person name="Morono Y."/>
            <person name="Uchiyama I."/>
            <person name="Ito T."/>
            <person name="Fujiyama A."/>
            <person name="Inagaki F."/>
            <person name="Takami H."/>
        </authorList>
    </citation>
    <scope>NUCLEOTIDE SEQUENCE</scope>
    <source>
        <strain evidence="1">Expedition CK06-06</strain>
    </source>
</reference>
<evidence type="ECO:0000313" key="1">
    <source>
        <dbReference type="EMBL" id="GAH47302.1"/>
    </source>
</evidence>
<organism evidence="1">
    <name type="scientific">marine sediment metagenome</name>
    <dbReference type="NCBI Taxonomy" id="412755"/>
    <lineage>
        <taxon>unclassified sequences</taxon>
        <taxon>metagenomes</taxon>
        <taxon>ecological metagenomes</taxon>
    </lineage>
</organism>
<gene>
    <name evidence="1" type="ORF">S03H2_12708</name>
</gene>
<sequence length="392" mass="41587">RVLLSEGTFTLSAPVVIDDNYVTLQGLGWRATELRPATGVDPAQLILVGSAANIEYAAVLDMFLNGRTDAEAHAAGDGLTFHSNGGVVRNLWIQRMAGDGVNVNGFGGADVFENLFENVIVNKPQGDCFYIGSDCGDAELIRCIAIGGNQEGPPFGDYGFYVWGFNIKLLLCHAYYQQLAGLRTGNAGQERIQVIGGHYETCAQGLKIDAQSIANIIGIKASNNTSQDILIQGGSTFVTITNCVLRSASGQNIYFDNADYCVLTGNVCIAATVNSIRVDASSNYNVIVGNQVDEVIRLDTATNIVRDNMGFITENSGTGSIASGTTADVIAHGLDVTPTVDDISITLAENPTADPGNIWVDTIGAANFTVRCRVNPGVSNLDFGWRVAALYP</sequence>
<dbReference type="InterPro" id="IPR011050">
    <property type="entry name" value="Pectin_lyase_fold/virulence"/>
</dbReference>
<dbReference type="InterPro" id="IPR012334">
    <property type="entry name" value="Pectin_lyas_fold"/>
</dbReference>
<feature type="non-terminal residue" evidence="1">
    <location>
        <position position="1"/>
    </location>
</feature>